<dbReference type="AlphaFoldDB" id="A0A069QSZ6"/>
<keyword evidence="9" id="KW-1185">Reference proteome</keyword>
<evidence type="ECO:0000256" key="5">
    <source>
        <dbReference type="ARBA" id="ARBA00038437"/>
    </source>
</evidence>
<feature type="domain" description="Helicase ATP-binding" evidence="6">
    <location>
        <begin position="27"/>
        <end position="195"/>
    </location>
</feature>
<evidence type="ECO:0000259" key="7">
    <source>
        <dbReference type="PROSITE" id="PS51194"/>
    </source>
</evidence>
<dbReference type="PROSITE" id="PS51194">
    <property type="entry name" value="HELICASE_CTER"/>
    <property type="match status" value="1"/>
</dbReference>
<accession>A0A069QSZ6</accession>
<dbReference type="InterPro" id="IPR014001">
    <property type="entry name" value="Helicase_ATP-bd"/>
</dbReference>
<evidence type="ECO:0000256" key="3">
    <source>
        <dbReference type="ARBA" id="ARBA00022806"/>
    </source>
</evidence>
<dbReference type="InterPro" id="IPR005580">
    <property type="entry name" value="DbpA/CsdA_RNA-bd_dom"/>
</dbReference>
<keyword evidence="3 8" id="KW-0347">Helicase</keyword>
<dbReference type="Proteomes" id="UP000027442">
    <property type="component" value="Unassembled WGS sequence"/>
</dbReference>
<gene>
    <name evidence="8" type="ORF">HMPREF1991_00931</name>
</gene>
<dbReference type="Gene3D" id="3.40.50.300">
    <property type="entry name" value="P-loop containing nucleotide triphosphate hydrolases"/>
    <property type="match status" value="2"/>
</dbReference>
<dbReference type="GO" id="GO:0016787">
    <property type="term" value="F:hydrolase activity"/>
    <property type="evidence" value="ECO:0007669"/>
    <property type="project" value="UniProtKB-KW"/>
</dbReference>
<dbReference type="EMBL" id="JNGW01000035">
    <property type="protein sequence ID" value="KDR52976.1"/>
    <property type="molecule type" value="Genomic_DNA"/>
</dbReference>
<evidence type="ECO:0000313" key="9">
    <source>
        <dbReference type="Proteomes" id="UP000027442"/>
    </source>
</evidence>
<evidence type="ECO:0000259" key="6">
    <source>
        <dbReference type="PROSITE" id="PS51192"/>
    </source>
</evidence>
<keyword evidence="2" id="KW-0378">Hydrolase</keyword>
<dbReference type="PROSITE" id="PS51192">
    <property type="entry name" value="HELICASE_ATP_BIND_1"/>
    <property type="match status" value="1"/>
</dbReference>
<dbReference type="Gene3D" id="3.30.70.330">
    <property type="match status" value="1"/>
</dbReference>
<evidence type="ECO:0000256" key="2">
    <source>
        <dbReference type="ARBA" id="ARBA00022801"/>
    </source>
</evidence>
<evidence type="ECO:0000256" key="4">
    <source>
        <dbReference type="ARBA" id="ARBA00022840"/>
    </source>
</evidence>
<protein>
    <submittedName>
        <fullName evidence="8">Putative ATP-independent RNA helicase DbpA</fullName>
    </submittedName>
</protein>
<comment type="caution">
    <text evidence="8">The sequence shown here is derived from an EMBL/GenBank/DDBJ whole genome shotgun (WGS) entry which is preliminary data.</text>
</comment>
<dbReference type="Pfam" id="PF00271">
    <property type="entry name" value="Helicase_C"/>
    <property type="match status" value="1"/>
</dbReference>
<dbReference type="InterPro" id="IPR027417">
    <property type="entry name" value="P-loop_NTPase"/>
</dbReference>
<keyword evidence="1" id="KW-0547">Nucleotide-binding</keyword>
<dbReference type="PANTHER" id="PTHR47959">
    <property type="entry name" value="ATP-DEPENDENT RNA HELICASE RHLE-RELATED"/>
    <property type="match status" value="1"/>
</dbReference>
<dbReference type="Pfam" id="PF03880">
    <property type="entry name" value="DbpA"/>
    <property type="match status" value="1"/>
</dbReference>
<reference evidence="8 9" key="1">
    <citation type="submission" date="2013-08" db="EMBL/GenBank/DDBJ databases">
        <authorList>
            <person name="Weinstock G."/>
            <person name="Sodergren E."/>
            <person name="Wylie T."/>
            <person name="Fulton L."/>
            <person name="Fulton R."/>
            <person name="Fronick C."/>
            <person name="O'Laughlin M."/>
            <person name="Godfrey J."/>
            <person name="Miner T."/>
            <person name="Herter B."/>
            <person name="Appelbaum E."/>
            <person name="Cordes M."/>
            <person name="Lek S."/>
            <person name="Wollam A."/>
            <person name="Pepin K.H."/>
            <person name="Palsikar V.B."/>
            <person name="Mitreva M."/>
            <person name="Wilson R.K."/>
        </authorList>
    </citation>
    <scope>NUCLEOTIDE SEQUENCE [LARGE SCALE GENOMIC DNA]</scope>
    <source>
        <strain evidence="8 9">ATCC 15930</strain>
    </source>
</reference>
<dbReference type="InterPro" id="IPR012677">
    <property type="entry name" value="Nucleotide-bd_a/b_plait_sf"/>
</dbReference>
<dbReference type="PANTHER" id="PTHR47959:SF1">
    <property type="entry name" value="ATP-DEPENDENT RNA HELICASE DBPA"/>
    <property type="match status" value="1"/>
</dbReference>
<dbReference type="PATRIC" id="fig|1122985.7.peg.963"/>
<sequence>MNKIDLAKAFRKLGVESLNDMQKATAQAMKAGKGDVVVLSPTGTGKTLAYLLPLAEMINPDNDNVQAVVIVPGRELALQSQQVLADVGAVRGMACYGGRTAMEEHRALKQLRPQVVFATPGRLNDHLAKGNISAADVRLLVIDEFDKCLDMGFENEMRTALASLSYVQRRVLLSATNSPRIPLFVEHAKLERIDFVDEAEKVKERIAVYEVKSDSKDKLATLHRLLLAFNGESTIVFLNHRESVERTNAFLLEQGFVTSLFHGGLEQDAREAALYRFANGSANVLVCTDLASRGLDINDVRHIVHYHLPETADAYTHRIGRTARWDKQGNGYFILSANERTPEYVDSEVQPFDLPTTSGSAQMPRMATLYIGKGKKDKISKGDILGFLCKKGHLNNDDIGRIDVKERYAYVAVSRNKVKRLLADVAGEKIKGVKTIVEEVK</sequence>
<dbReference type="Pfam" id="PF00270">
    <property type="entry name" value="DEAD"/>
    <property type="match status" value="1"/>
</dbReference>
<proteinExistence type="inferred from homology"/>
<dbReference type="InterPro" id="IPR050079">
    <property type="entry name" value="DEAD_box_RNA_helicase"/>
</dbReference>
<dbReference type="HOGENOM" id="CLU_003041_1_3_10"/>
<feature type="domain" description="Helicase C-terminal" evidence="7">
    <location>
        <begin position="221"/>
        <end position="371"/>
    </location>
</feature>
<dbReference type="CDD" id="cd00268">
    <property type="entry name" value="DEADc"/>
    <property type="match status" value="1"/>
</dbReference>
<dbReference type="InterPro" id="IPR001650">
    <property type="entry name" value="Helicase_C-like"/>
</dbReference>
<dbReference type="SMART" id="SM00490">
    <property type="entry name" value="HELICc"/>
    <property type="match status" value="1"/>
</dbReference>
<dbReference type="SMART" id="SM00487">
    <property type="entry name" value="DEXDc"/>
    <property type="match status" value="1"/>
</dbReference>
<dbReference type="eggNOG" id="COG0513">
    <property type="taxonomic scope" value="Bacteria"/>
</dbReference>
<comment type="similarity">
    <text evidence="5">Belongs to the DEAD box helicase family.</text>
</comment>
<dbReference type="GO" id="GO:0005829">
    <property type="term" value="C:cytosol"/>
    <property type="evidence" value="ECO:0007669"/>
    <property type="project" value="TreeGrafter"/>
</dbReference>
<dbReference type="GO" id="GO:0003724">
    <property type="term" value="F:RNA helicase activity"/>
    <property type="evidence" value="ECO:0007669"/>
    <property type="project" value="TreeGrafter"/>
</dbReference>
<organism evidence="8 9">
    <name type="scientific">Hoylesella loescheii DSM 19665 = JCM 12249 = ATCC 15930</name>
    <dbReference type="NCBI Taxonomy" id="1122985"/>
    <lineage>
        <taxon>Bacteria</taxon>
        <taxon>Pseudomonadati</taxon>
        <taxon>Bacteroidota</taxon>
        <taxon>Bacteroidia</taxon>
        <taxon>Bacteroidales</taxon>
        <taxon>Prevotellaceae</taxon>
        <taxon>Hoylesella</taxon>
    </lineage>
</organism>
<dbReference type="CDD" id="cd18787">
    <property type="entry name" value="SF2_C_DEAD"/>
    <property type="match status" value="1"/>
</dbReference>
<keyword evidence="4" id="KW-0067">ATP-binding</keyword>
<dbReference type="CDD" id="cd12252">
    <property type="entry name" value="RRM_DbpA"/>
    <property type="match status" value="1"/>
</dbReference>
<dbReference type="RefSeq" id="WP_018966198.1">
    <property type="nucleotide sequence ID" value="NZ_KB899210.1"/>
</dbReference>
<evidence type="ECO:0000313" key="8">
    <source>
        <dbReference type="EMBL" id="KDR52976.1"/>
    </source>
</evidence>
<evidence type="ECO:0000256" key="1">
    <source>
        <dbReference type="ARBA" id="ARBA00022741"/>
    </source>
</evidence>
<dbReference type="GO" id="GO:0005524">
    <property type="term" value="F:ATP binding"/>
    <property type="evidence" value="ECO:0007669"/>
    <property type="project" value="UniProtKB-KW"/>
</dbReference>
<dbReference type="InterPro" id="IPR044742">
    <property type="entry name" value="DEAD/DEAH_RhlB"/>
</dbReference>
<name>A0A069QSZ6_HOYLO</name>
<dbReference type="InterPro" id="IPR011545">
    <property type="entry name" value="DEAD/DEAH_box_helicase_dom"/>
</dbReference>
<dbReference type="GO" id="GO:0003676">
    <property type="term" value="F:nucleic acid binding"/>
    <property type="evidence" value="ECO:0007669"/>
    <property type="project" value="InterPro"/>
</dbReference>
<dbReference type="SUPFAM" id="SSF52540">
    <property type="entry name" value="P-loop containing nucleoside triphosphate hydrolases"/>
    <property type="match status" value="1"/>
</dbReference>